<proteinExistence type="predicted"/>
<accession>A0A4Z0BKX8</accession>
<name>A0A4Z0BKX8_9BURK</name>
<gene>
    <name evidence="1" type="ORF">EZ313_22965</name>
</gene>
<comment type="caution">
    <text evidence="1">The sequence shown here is derived from an EMBL/GenBank/DDBJ whole genome shotgun (WGS) entry which is preliminary data.</text>
</comment>
<dbReference type="Pfam" id="PF20332">
    <property type="entry name" value="DUF6627"/>
    <property type="match status" value="1"/>
</dbReference>
<dbReference type="NCBIfam" id="NF033919">
    <property type="entry name" value="PA2779_fam"/>
    <property type="match status" value="1"/>
</dbReference>
<sequence length="122" mass="13239">MQPVSNLVRRIFWSLIAILALQASFARAEMLGPEAVLSQQPATLAELEREKVKHFLDTTALQDKLRALGVDGLNASARVDAMTPQEVHALAQRIDAMPAGGAFSDRDIILILLVALLLVVVL</sequence>
<dbReference type="InterPro" id="IPR046735">
    <property type="entry name" value="PA2779-like"/>
</dbReference>
<dbReference type="AlphaFoldDB" id="A0A4Z0BKX8"/>
<protein>
    <recommendedName>
        <fullName evidence="3">PA2779 family protein</fullName>
    </recommendedName>
</protein>
<evidence type="ECO:0008006" key="3">
    <source>
        <dbReference type="Google" id="ProtNLM"/>
    </source>
</evidence>
<reference evidence="1 2" key="1">
    <citation type="submission" date="2019-03" db="EMBL/GenBank/DDBJ databases">
        <title>Ramlibacter henchirensis DSM 14656, whole genome shotgun sequence.</title>
        <authorList>
            <person name="Zhang X."/>
            <person name="Feng G."/>
            <person name="Zhu H."/>
        </authorList>
    </citation>
    <scope>NUCLEOTIDE SEQUENCE [LARGE SCALE GENOMIC DNA]</scope>
    <source>
        <strain evidence="1 2">DSM 14656</strain>
    </source>
</reference>
<dbReference type="Proteomes" id="UP000298180">
    <property type="component" value="Unassembled WGS sequence"/>
</dbReference>
<dbReference type="EMBL" id="SMLM01000004">
    <property type="protein sequence ID" value="TFY99411.1"/>
    <property type="molecule type" value="Genomic_DNA"/>
</dbReference>
<dbReference type="RefSeq" id="WP_135265638.1">
    <property type="nucleotide sequence ID" value="NZ_SMLM01000004.1"/>
</dbReference>
<keyword evidence="2" id="KW-1185">Reference proteome</keyword>
<organism evidence="1 2">
    <name type="scientific">Ramlibacter henchirensis</name>
    <dbReference type="NCBI Taxonomy" id="204072"/>
    <lineage>
        <taxon>Bacteria</taxon>
        <taxon>Pseudomonadati</taxon>
        <taxon>Pseudomonadota</taxon>
        <taxon>Betaproteobacteria</taxon>
        <taxon>Burkholderiales</taxon>
        <taxon>Comamonadaceae</taxon>
        <taxon>Ramlibacter</taxon>
    </lineage>
</organism>
<evidence type="ECO:0000313" key="1">
    <source>
        <dbReference type="EMBL" id="TFY99411.1"/>
    </source>
</evidence>
<dbReference type="OrthoDB" id="7651521at2"/>
<evidence type="ECO:0000313" key="2">
    <source>
        <dbReference type="Proteomes" id="UP000298180"/>
    </source>
</evidence>